<dbReference type="InterPro" id="IPR010982">
    <property type="entry name" value="Lambda_DNA-bd_dom_sf"/>
</dbReference>
<sequence>MKKHSDAELSGVKEIARRANVSIATVDRVIHNRTGVSENTKNTILAIIKELDYQPNILARRLASKKQLHLAILIPAISQETEFWKAPLTGIEQAESEIRQYGIRIEKYFFDQNDKSSFVAQTKKILKSTVDGILLAPSFINESLEFTRECQHLNIPYVFINSDIPNQDSLGYIGPDLFHSGYLSAHLTNYAIEQSGKVLIINISKEMDNFHHLLRKEEGFTAYFKDNQKNNSIVKADIRQTDYPSVASRLKELLVTHPDVKAIFVTNSRVFSVARFMEESEINDVLLIGYDYLTENIRYLKSGAIDFLICQKPQEQGYRGIMTLYQNLVLHTEVDKAYFMPIDIITKENYKFYRN</sequence>
<dbReference type="EMBL" id="FNRA01000003">
    <property type="protein sequence ID" value="SEA48972.1"/>
    <property type="molecule type" value="Genomic_DNA"/>
</dbReference>
<proteinExistence type="predicted"/>
<dbReference type="CDD" id="cd01392">
    <property type="entry name" value="HTH_LacI"/>
    <property type="match status" value="1"/>
</dbReference>
<dbReference type="Pfam" id="PF13407">
    <property type="entry name" value="Peripla_BP_4"/>
    <property type="match status" value="1"/>
</dbReference>
<dbReference type="Proteomes" id="UP000198850">
    <property type="component" value="Unassembled WGS sequence"/>
</dbReference>
<keyword evidence="1" id="KW-0805">Transcription regulation</keyword>
<evidence type="ECO:0000256" key="2">
    <source>
        <dbReference type="ARBA" id="ARBA00023125"/>
    </source>
</evidence>
<dbReference type="InterPro" id="IPR000843">
    <property type="entry name" value="HTH_LacI"/>
</dbReference>
<evidence type="ECO:0000256" key="3">
    <source>
        <dbReference type="ARBA" id="ARBA00023163"/>
    </source>
</evidence>
<dbReference type="PROSITE" id="PS50932">
    <property type="entry name" value="HTH_LACI_2"/>
    <property type="match status" value="1"/>
</dbReference>
<dbReference type="Gene3D" id="1.10.260.40">
    <property type="entry name" value="lambda repressor-like DNA-binding domains"/>
    <property type="match status" value="1"/>
</dbReference>
<dbReference type="STRING" id="425514.SAMN05443550_103393"/>
<feature type="domain" description="HTH lacI-type" evidence="4">
    <location>
        <begin position="10"/>
        <end position="64"/>
    </location>
</feature>
<dbReference type="Pfam" id="PF00356">
    <property type="entry name" value="LacI"/>
    <property type="match status" value="1"/>
</dbReference>
<protein>
    <submittedName>
        <fullName evidence="5">Transcriptional regulator, LacI family</fullName>
    </submittedName>
</protein>
<name>A0A1H4BMB9_9SPHI</name>
<dbReference type="RefSeq" id="WP_090556002.1">
    <property type="nucleotide sequence ID" value="NZ_FNRA01000003.1"/>
</dbReference>
<dbReference type="GO" id="GO:0003700">
    <property type="term" value="F:DNA-binding transcription factor activity"/>
    <property type="evidence" value="ECO:0007669"/>
    <property type="project" value="TreeGrafter"/>
</dbReference>
<dbReference type="SMART" id="SM00354">
    <property type="entry name" value="HTH_LACI"/>
    <property type="match status" value="1"/>
</dbReference>
<evidence type="ECO:0000256" key="1">
    <source>
        <dbReference type="ARBA" id="ARBA00023015"/>
    </source>
</evidence>
<gene>
    <name evidence="5" type="ORF">SAMN05443550_103393</name>
</gene>
<evidence type="ECO:0000313" key="6">
    <source>
        <dbReference type="Proteomes" id="UP000198850"/>
    </source>
</evidence>
<dbReference type="PANTHER" id="PTHR30146">
    <property type="entry name" value="LACI-RELATED TRANSCRIPTIONAL REPRESSOR"/>
    <property type="match status" value="1"/>
</dbReference>
<dbReference type="PANTHER" id="PTHR30146:SF144">
    <property type="entry name" value="LACI-FAMILY TRANSCRIPTION REGULATOR"/>
    <property type="match status" value="1"/>
</dbReference>
<dbReference type="CDD" id="cd06307">
    <property type="entry name" value="PBP1_sugar_binding"/>
    <property type="match status" value="1"/>
</dbReference>
<dbReference type="InterPro" id="IPR025997">
    <property type="entry name" value="SBP_2_dom"/>
</dbReference>
<dbReference type="OrthoDB" id="628703at2"/>
<dbReference type="SUPFAM" id="SSF47413">
    <property type="entry name" value="lambda repressor-like DNA-binding domains"/>
    <property type="match status" value="1"/>
</dbReference>
<accession>A0A1H4BMB9</accession>
<keyword evidence="2" id="KW-0238">DNA-binding</keyword>
<evidence type="ECO:0000259" key="4">
    <source>
        <dbReference type="PROSITE" id="PS50932"/>
    </source>
</evidence>
<organism evidence="5 6">
    <name type="scientific">Pedobacter hartonius</name>
    <dbReference type="NCBI Taxonomy" id="425514"/>
    <lineage>
        <taxon>Bacteria</taxon>
        <taxon>Pseudomonadati</taxon>
        <taxon>Bacteroidota</taxon>
        <taxon>Sphingobacteriia</taxon>
        <taxon>Sphingobacteriales</taxon>
        <taxon>Sphingobacteriaceae</taxon>
        <taxon>Pedobacter</taxon>
    </lineage>
</organism>
<evidence type="ECO:0000313" key="5">
    <source>
        <dbReference type="EMBL" id="SEA48972.1"/>
    </source>
</evidence>
<reference evidence="5 6" key="1">
    <citation type="submission" date="2016-10" db="EMBL/GenBank/DDBJ databases">
        <authorList>
            <person name="de Groot N.N."/>
        </authorList>
    </citation>
    <scope>NUCLEOTIDE SEQUENCE [LARGE SCALE GENOMIC DNA]</scope>
    <source>
        <strain evidence="5 6">DSM 19033</strain>
    </source>
</reference>
<dbReference type="Gene3D" id="3.40.50.2300">
    <property type="match status" value="2"/>
</dbReference>
<dbReference type="GO" id="GO:0000976">
    <property type="term" value="F:transcription cis-regulatory region binding"/>
    <property type="evidence" value="ECO:0007669"/>
    <property type="project" value="TreeGrafter"/>
</dbReference>
<keyword evidence="3" id="KW-0804">Transcription</keyword>
<dbReference type="InterPro" id="IPR028082">
    <property type="entry name" value="Peripla_BP_I"/>
</dbReference>
<dbReference type="SUPFAM" id="SSF53822">
    <property type="entry name" value="Periplasmic binding protein-like I"/>
    <property type="match status" value="1"/>
</dbReference>
<dbReference type="PROSITE" id="PS00356">
    <property type="entry name" value="HTH_LACI_1"/>
    <property type="match status" value="1"/>
</dbReference>
<dbReference type="AlphaFoldDB" id="A0A1H4BMB9"/>
<keyword evidence="6" id="KW-1185">Reference proteome</keyword>